<keyword evidence="2" id="KW-1185">Reference proteome</keyword>
<reference evidence="1" key="1">
    <citation type="submission" date="2022-05" db="EMBL/GenBank/DDBJ databases">
        <title>Comparative Genomics of Spacecraft Associated Microbes.</title>
        <authorList>
            <person name="Tran M.T."/>
            <person name="Wright A."/>
            <person name="Seuylemezian A."/>
            <person name="Eisen J."/>
            <person name="Coil D."/>
        </authorList>
    </citation>
    <scope>NUCLEOTIDE SEQUENCE</scope>
    <source>
        <strain evidence="1">FAIRING 10M-2.2</strain>
    </source>
</reference>
<gene>
    <name evidence="1" type="ORF">M3215_08515</name>
</gene>
<accession>A0ACC6A5W7</accession>
<evidence type="ECO:0000313" key="1">
    <source>
        <dbReference type="EMBL" id="MCM3735861.1"/>
    </source>
</evidence>
<dbReference type="Proteomes" id="UP001202289">
    <property type="component" value="Unassembled WGS sequence"/>
</dbReference>
<dbReference type="EMBL" id="JAMBOP010000007">
    <property type="protein sequence ID" value="MCM3735861.1"/>
    <property type="molecule type" value="Genomic_DNA"/>
</dbReference>
<evidence type="ECO:0000313" key="2">
    <source>
        <dbReference type="Proteomes" id="UP001202289"/>
    </source>
</evidence>
<comment type="caution">
    <text evidence="1">The sequence shown here is derived from an EMBL/GenBank/DDBJ whole genome shotgun (WGS) entry which is preliminary data.</text>
</comment>
<proteinExistence type="predicted"/>
<name>A0ACC6A5W7_9BACI</name>
<protein>
    <submittedName>
        <fullName evidence="1">Response regulator transcription factor</fullName>
    </submittedName>
</protein>
<sequence length="220" mass="25600">MIYNILVIEDNLDLQELVREFLMTQNYHVDTANDGVEGIQLFQKGEYHLVIADIMMPNMDGFHVCNMIRKSSSVPIIILTALNEENAEMKAFDLKVDDYITKPFSFNILIKRVQAVIRRSYPEEVTQMMLFKEINLDCDAYIAKVNDEEISLTMKEFDILKLLMKNEGKVLSRELLLNQVWGYDYYGDTRVVDTHIKNLRKKLDVPYIKTVKGVGYKLDS</sequence>
<organism evidence="1 2">
    <name type="scientific">Bacillus cytotoxicus</name>
    <dbReference type="NCBI Taxonomy" id="580165"/>
    <lineage>
        <taxon>Bacteria</taxon>
        <taxon>Bacillati</taxon>
        <taxon>Bacillota</taxon>
        <taxon>Bacilli</taxon>
        <taxon>Bacillales</taxon>
        <taxon>Bacillaceae</taxon>
        <taxon>Bacillus</taxon>
        <taxon>Bacillus cereus group</taxon>
    </lineage>
</organism>